<dbReference type="PROSITE" id="PS51186">
    <property type="entry name" value="GNAT"/>
    <property type="match status" value="1"/>
</dbReference>
<dbReference type="EMBL" id="CP049865">
    <property type="protein sequence ID" value="QIK72465.1"/>
    <property type="molecule type" value="Genomic_DNA"/>
</dbReference>
<dbReference type="Gene3D" id="3.40.630.30">
    <property type="match status" value="1"/>
</dbReference>
<evidence type="ECO:0000313" key="3">
    <source>
        <dbReference type="Proteomes" id="UP000501058"/>
    </source>
</evidence>
<keyword evidence="2" id="KW-0808">Transferase</keyword>
<organism evidence="2 3">
    <name type="scientific">Propioniciclava coleopterorum</name>
    <dbReference type="NCBI Taxonomy" id="2714937"/>
    <lineage>
        <taxon>Bacteria</taxon>
        <taxon>Bacillati</taxon>
        <taxon>Actinomycetota</taxon>
        <taxon>Actinomycetes</taxon>
        <taxon>Propionibacteriales</taxon>
        <taxon>Propionibacteriaceae</taxon>
        <taxon>Propioniciclava</taxon>
    </lineage>
</organism>
<protein>
    <submittedName>
        <fullName evidence="2">GNAT family N-acetyltransferase</fullName>
    </submittedName>
</protein>
<dbReference type="AlphaFoldDB" id="A0A6G7Y6M6"/>
<dbReference type="RefSeq" id="WP_166233539.1">
    <property type="nucleotide sequence ID" value="NZ_CP049865.1"/>
</dbReference>
<feature type="domain" description="N-acetyltransferase" evidence="1">
    <location>
        <begin position="10"/>
        <end position="173"/>
    </location>
</feature>
<dbReference type="SUPFAM" id="SSF55729">
    <property type="entry name" value="Acyl-CoA N-acyltransferases (Nat)"/>
    <property type="match status" value="1"/>
</dbReference>
<evidence type="ECO:0000313" key="2">
    <source>
        <dbReference type="EMBL" id="QIK72465.1"/>
    </source>
</evidence>
<dbReference type="InterPro" id="IPR016181">
    <property type="entry name" value="Acyl_CoA_acyltransferase"/>
</dbReference>
<dbReference type="InterPro" id="IPR000182">
    <property type="entry name" value="GNAT_dom"/>
</dbReference>
<dbReference type="Proteomes" id="UP000501058">
    <property type="component" value="Chromosome"/>
</dbReference>
<keyword evidence="3" id="KW-1185">Reference proteome</keyword>
<evidence type="ECO:0000259" key="1">
    <source>
        <dbReference type="PROSITE" id="PS51186"/>
    </source>
</evidence>
<gene>
    <name evidence="2" type="ORF">G7070_09560</name>
</gene>
<sequence length="173" mass="18650">MEILAELDGATIIRATREHIPTIERLLADDPTSPQHVATTTLISDEVLGPTPGDSDLEAAFERIDSDPNQSLLVILDDSDRIIGTLQLSFVTTMARGGGIRAFCSGARIRAGADSIAIGKEVFAWMVGYAKSRGARVLMVTTDKDRAHIHGFFTTMGFRATHDALTLPLCPSK</sequence>
<dbReference type="GO" id="GO:0016747">
    <property type="term" value="F:acyltransferase activity, transferring groups other than amino-acyl groups"/>
    <property type="evidence" value="ECO:0007669"/>
    <property type="project" value="InterPro"/>
</dbReference>
<dbReference type="KEGG" id="prv:G7070_09560"/>
<dbReference type="Pfam" id="PF00583">
    <property type="entry name" value="Acetyltransf_1"/>
    <property type="match status" value="1"/>
</dbReference>
<name>A0A6G7Y6M6_9ACTN</name>
<accession>A0A6G7Y6M6</accession>
<reference evidence="2 3" key="1">
    <citation type="submission" date="2020-03" db="EMBL/GenBank/DDBJ databases">
        <title>Propioniciclava sp. nov., isolated from Hydrophilus acuminatus.</title>
        <authorList>
            <person name="Hyun D.-W."/>
            <person name="Bae J.-W."/>
        </authorList>
    </citation>
    <scope>NUCLEOTIDE SEQUENCE [LARGE SCALE GENOMIC DNA]</scope>
    <source>
        <strain evidence="2 3">HDW11</strain>
    </source>
</reference>
<proteinExistence type="predicted"/>